<evidence type="ECO:0000313" key="3">
    <source>
        <dbReference type="EMBL" id="MBX27409.1"/>
    </source>
</evidence>
<keyword evidence="1" id="KW-0472">Membrane</keyword>
<proteinExistence type="predicted"/>
<keyword evidence="1" id="KW-0812">Transmembrane</keyword>
<name>A0A2P2MB08_RHIMU</name>
<organism evidence="3">
    <name type="scientific">Rhizophora mucronata</name>
    <name type="common">Asiatic mangrove</name>
    <dbReference type="NCBI Taxonomy" id="61149"/>
    <lineage>
        <taxon>Eukaryota</taxon>
        <taxon>Viridiplantae</taxon>
        <taxon>Streptophyta</taxon>
        <taxon>Embryophyta</taxon>
        <taxon>Tracheophyta</taxon>
        <taxon>Spermatophyta</taxon>
        <taxon>Magnoliopsida</taxon>
        <taxon>eudicotyledons</taxon>
        <taxon>Gunneridae</taxon>
        <taxon>Pentapetalae</taxon>
        <taxon>rosids</taxon>
        <taxon>fabids</taxon>
        <taxon>Malpighiales</taxon>
        <taxon>Rhizophoraceae</taxon>
        <taxon>Rhizophora</taxon>
    </lineage>
</organism>
<dbReference type="EMBL" id="GGEC01046913">
    <property type="protein sequence ID" value="MBX27397.1"/>
    <property type="molecule type" value="Transcribed_RNA"/>
</dbReference>
<evidence type="ECO:0000256" key="1">
    <source>
        <dbReference type="SAM" id="Phobius"/>
    </source>
</evidence>
<evidence type="ECO:0000313" key="2">
    <source>
        <dbReference type="EMBL" id="MBX27397.1"/>
    </source>
</evidence>
<sequence>MAFMEGESFGCYSLKVSGEKAVCLCCPLLQFCCTVAVNFVITVYSELNGDFC</sequence>
<keyword evidence="1" id="KW-1133">Transmembrane helix</keyword>
<protein>
    <submittedName>
        <fullName evidence="2">Uncharacterized protein MANES_10G077600</fullName>
    </submittedName>
</protein>
<dbReference type="AlphaFoldDB" id="A0A2P2MB08"/>
<reference evidence="3" key="1">
    <citation type="submission" date="2018-02" db="EMBL/GenBank/DDBJ databases">
        <title>Rhizophora mucronata_Transcriptome.</title>
        <authorList>
            <person name="Meera S.P."/>
            <person name="Sreeshan A."/>
            <person name="Augustine A."/>
        </authorList>
    </citation>
    <scope>NUCLEOTIDE SEQUENCE</scope>
    <source>
        <tissue evidence="3">Leaf</tissue>
    </source>
</reference>
<dbReference type="EMBL" id="GGEC01046925">
    <property type="protein sequence ID" value="MBX27409.1"/>
    <property type="molecule type" value="Transcribed_RNA"/>
</dbReference>
<feature type="transmembrane region" description="Helical" evidence="1">
    <location>
        <begin position="21"/>
        <end position="44"/>
    </location>
</feature>
<accession>A0A2P2MB08</accession>